<evidence type="ECO:0000256" key="2">
    <source>
        <dbReference type="ARBA" id="ARBA00022723"/>
    </source>
</evidence>
<dbReference type="PANTHER" id="PTHR42796:SF4">
    <property type="entry name" value="FUMARYLACETOACETATE HYDROLASE DOMAIN-CONTAINING PROTEIN 2A"/>
    <property type="match status" value="1"/>
</dbReference>
<sequence length="323" mass="35341">MAITLIRFIPANAPADAEPKWGVVFGDKIAPLDGTYVTTADLIRDGREAARQLTPVQATLELGSVRILPPVTSNQQFICQGVNYESHVRESGLDPRNFPFNTIFTKAPSCISGPYDDVVRPAHVKLLDYEIELGLVLGRDLVPGEVVTPDKLHEVLAGVTIVNDVSARDVQLPQGQFYKGKSYQTFGPVGPVLLLLEPEEWQRWRELKMTLTVNGVARQQAYCGEMLFKPHQTLTELASLHGMHVGDLVATGTPAGCAAKAPGKLVMFILKHFMSDAGKWKAFIAKAKKNPLYLKPSDVMALSIRTDDGALDLGQQRTRVVSA</sequence>
<name>A0ABS5XQM7_9GAMM</name>
<evidence type="ECO:0000313" key="5">
    <source>
        <dbReference type="Proteomes" id="UP001519667"/>
    </source>
</evidence>
<comment type="similarity">
    <text evidence="1">Belongs to the FAH family.</text>
</comment>
<feature type="domain" description="Fumarylacetoacetase-like C-terminal" evidence="3">
    <location>
        <begin position="77"/>
        <end position="321"/>
    </location>
</feature>
<organism evidence="4 5">
    <name type="scientific">Metapseudomonas boanensis</name>
    <dbReference type="NCBI Taxonomy" id="2822138"/>
    <lineage>
        <taxon>Bacteria</taxon>
        <taxon>Pseudomonadati</taxon>
        <taxon>Pseudomonadota</taxon>
        <taxon>Gammaproteobacteria</taxon>
        <taxon>Pseudomonadales</taxon>
        <taxon>Pseudomonadaceae</taxon>
        <taxon>Metapseudomonas</taxon>
    </lineage>
</organism>
<dbReference type="InterPro" id="IPR011234">
    <property type="entry name" value="Fumarylacetoacetase-like_C"/>
</dbReference>
<dbReference type="Gene3D" id="3.90.850.10">
    <property type="entry name" value="Fumarylacetoacetase-like, C-terminal domain"/>
    <property type="match status" value="1"/>
</dbReference>
<gene>
    <name evidence="4" type="ORF">J7302_25305</name>
</gene>
<dbReference type="Pfam" id="PF01557">
    <property type="entry name" value="FAA_hydrolase"/>
    <property type="match status" value="1"/>
</dbReference>
<keyword evidence="5" id="KW-1185">Reference proteome</keyword>
<dbReference type="InterPro" id="IPR051121">
    <property type="entry name" value="FAH"/>
</dbReference>
<reference evidence="4 5" key="1">
    <citation type="submission" date="2021-04" db="EMBL/GenBank/DDBJ databases">
        <title>Pseudomonas boanensis sp. nov., a bacterium isolated from river water used for household purposes in Boane District, Mozambique.</title>
        <authorList>
            <person name="Nicklasson M."/>
            <person name="Martin-Rodriguez A.J."/>
            <person name="Thorell K."/>
            <person name="Neves L."/>
            <person name="Mussagy A."/>
            <person name="Rydberg H.A."/>
            <person name="Hernroth B."/>
            <person name="Svensson-Stadler L."/>
            <person name="Sjoling A."/>
        </authorList>
    </citation>
    <scope>NUCLEOTIDE SEQUENCE [LARGE SCALE GENOMIC DNA]</scope>
    <source>
        <strain evidence="4 5">DB1</strain>
    </source>
</reference>
<dbReference type="SUPFAM" id="SSF56529">
    <property type="entry name" value="FAH"/>
    <property type="match status" value="1"/>
</dbReference>
<keyword evidence="2" id="KW-0479">Metal-binding</keyword>
<accession>A0ABS5XQM7</accession>
<keyword evidence="4" id="KW-0378">Hydrolase</keyword>
<dbReference type="GO" id="GO:0016787">
    <property type="term" value="F:hydrolase activity"/>
    <property type="evidence" value="ECO:0007669"/>
    <property type="project" value="UniProtKB-KW"/>
</dbReference>
<evidence type="ECO:0000256" key="1">
    <source>
        <dbReference type="ARBA" id="ARBA00010211"/>
    </source>
</evidence>
<dbReference type="PANTHER" id="PTHR42796">
    <property type="entry name" value="FUMARYLACETOACETATE HYDROLASE DOMAIN-CONTAINING PROTEIN 2A-RELATED"/>
    <property type="match status" value="1"/>
</dbReference>
<dbReference type="EMBL" id="JAGTIS010000028">
    <property type="protein sequence ID" value="MBT8769430.1"/>
    <property type="molecule type" value="Genomic_DNA"/>
</dbReference>
<dbReference type="RefSeq" id="WP_215381366.1">
    <property type="nucleotide sequence ID" value="NZ_JAGTIS010000028.1"/>
</dbReference>
<evidence type="ECO:0000259" key="3">
    <source>
        <dbReference type="Pfam" id="PF01557"/>
    </source>
</evidence>
<dbReference type="InterPro" id="IPR036663">
    <property type="entry name" value="Fumarylacetoacetase_C_sf"/>
</dbReference>
<evidence type="ECO:0000313" key="4">
    <source>
        <dbReference type="EMBL" id="MBT8769430.1"/>
    </source>
</evidence>
<comment type="caution">
    <text evidence="4">The sequence shown here is derived from an EMBL/GenBank/DDBJ whole genome shotgun (WGS) entry which is preliminary data.</text>
</comment>
<protein>
    <submittedName>
        <fullName evidence="4">Fumarylacetoacetate hydrolase family protein</fullName>
    </submittedName>
</protein>
<proteinExistence type="inferred from homology"/>
<dbReference type="Proteomes" id="UP001519667">
    <property type="component" value="Unassembled WGS sequence"/>
</dbReference>